<dbReference type="Proteomes" id="UP000292262">
    <property type="component" value="Unassembled WGS sequence"/>
</dbReference>
<evidence type="ECO:0008006" key="3">
    <source>
        <dbReference type="Google" id="ProtNLM"/>
    </source>
</evidence>
<sequence>MKTLITIITLLCLQFAIGQQNYNKGMSKAFELWKAQQTDEAANLFERIAGAEKENWIPFYYAAQIHIISTYNTKEGKEIESRLAKAQNLVNEAKTFSDNNAEVLVLEAMLNTAYVAYKPNVYGMKLSAKVEELYQQAKALEPNNPRAILYHAEWKMGSARFWGKDPKAFCPEVEKAILYFENAEEPKVPFYPHWGMKQVTRVQKICNQS</sequence>
<name>A0A4Q7P0X2_9FLAO</name>
<proteinExistence type="predicted"/>
<dbReference type="InterPro" id="IPR011990">
    <property type="entry name" value="TPR-like_helical_dom_sf"/>
</dbReference>
<dbReference type="EMBL" id="SGXE01000002">
    <property type="protein sequence ID" value="RZS93345.1"/>
    <property type="molecule type" value="Genomic_DNA"/>
</dbReference>
<organism evidence="1 2">
    <name type="scientific">Aquimarina brevivitae</name>
    <dbReference type="NCBI Taxonomy" id="323412"/>
    <lineage>
        <taxon>Bacteria</taxon>
        <taxon>Pseudomonadati</taxon>
        <taxon>Bacteroidota</taxon>
        <taxon>Flavobacteriia</taxon>
        <taxon>Flavobacteriales</taxon>
        <taxon>Flavobacteriaceae</taxon>
        <taxon>Aquimarina</taxon>
    </lineage>
</organism>
<dbReference type="RefSeq" id="WP_130286481.1">
    <property type="nucleotide sequence ID" value="NZ_SGXE01000002.1"/>
</dbReference>
<protein>
    <recommendedName>
        <fullName evidence="3">Tetratricopeptide repeat protein</fullName>
    </recommendedName>
</protein>
<dbReference type="AlphaFoldDB" id="A0A4Q7P0X2"/>
<comment type="caution">
    <text evidence="1">The sequence shown here is derived from an EMBL/GenBank/DDBJ whole genome shotgun (WGS) entry which is preliminary data.</text>
</comment>
<dbReference type="OrthoDB" id="1150971at2"/>
<reference evidence="1 2" key="1">
    <citation type="submission" date="2019-02" db="EMBL/GenBank/DDBJ databases">
        <title>Genomic Encyclopedia of Type Strains, Phase IV (KMG-IV): sequencing the most valuable type-strain genomes for metagenomic binning, comparative biology and taxonomic classification.</title>
        <authorList>
            <person name="Goeker M."/>
        </authorList>
    </citation>
    <scope>NUCLEOTIDE SEQUENCE [LARGE SCALE GENOMIC DNA]</scope>
    <source>
        <strain evidence="1 2">DSM 17196</strain>
    </source>
</reference>
<evidence type="ECO:0000313" key="1">
    <source>
        <dbReference type="EMBL" id="RZS93345.1"/>
    </source>
</evidence>
<accession>A0A4Q7P0X2</accession>
<gene>
    <name evidence="1" type="ORF">EV197_1923</name>
</gene>
<evidence type="ECO:0000313" key="2">
    <source>
        <dbReference type="Proteomes" id="UP000292262"/>
    </source>
</evidence>
<keyword evidence="2" id="KW-1185">Reference proteome</keyword>
<dbReference type="Gene3D" id="1.25.40.10">
    <property type="entry name" value="Tetratricopeptide repeat domain"/>
    <property type="match status" value="1"/>
</dbReference>